<dbReference type="GO" id="GO:0005525">
    <property type="term" value="F:GTP binding"/>
    <property type="evidence" value="ECO:0007669"/>
    <property type="project" value="InterPro"/>
</dbReference>
<dbReference type="Gene3D" id="3.40.50.300">
    <property type="entry name" value="P-loop containing nucleotide triphosphate hydrolases"/>
    <property type="match status" value="2"/>
</dbReference>
<evidence type="ECO:0000256" key="9">
    <source>
        <dbReference type="SAM" id="MobiDB-lite"/>
    </source>
</evidence>
<feature type="transmembrane region" description="Helical" evidence="10">
    <location>
        <begin position="2112"/>
        <end position="2130"/>
    </location>
</feature>
<keyword evidence="8" id="KW-0175">Coiled coil</keyword>
<evidence type="ECO:0000256" key="4">
    <source>
        <dbReference type="ARBA" id="ARBA00022741"/>
    </source>
</evidence>
<dbReference type="CDD" id="cd03213">
    <property type="entry name" value="ABCG_EPDR"/>
    <property type="match status" value="1"/>
</dbReference>
<dbReference type="InterPro" id="IPR027417">
    <property type="entry name" value="P-loop_NTPase"/>
</dbReference>
<accession>A0A7J6R577</accession>
<feature type="compositionally biased region" description="Acidic residues" evidence="9">
    <location>
        <begin position="781"/>
        <end position="791"/>
    </location>
</feature>
<feature type="compositionally biased region" description="Basic and acidic residues" evidence="9">
    <location>
        <begin position="761"/>
        <end position="774"/>
    </location>
</feature>
<keyword evidence="3 10" id="KW-0812">Transmembrane</keyword>
<dbReference type="Pfam" id="PF01926">
    <property type="entry name" value="MMR_HSR1"/>
    <property type="match status" value="1"/>
</dbReference>
<dbReference type="SUPFAM" id="SSF52540">
    <property type="entry name" value="P-loop containing nucleoside triphosphate hydrolases"/>
    <property type="match status" value="2"/>
</dbReference>
<dbReference type="Proteomes" id="UP000574390">
    <property type="component" value="Unassembled WGS sequence"/>
</dbReference>
<evidence type="ECO:0000259" key="11">
    <source>
        <dbReference type="PROSITE" id="PS50893"/>
    </source>
</evidence>
<organism evidence="12 13">
    <name type="scientific">Perkinsus olseni</name>
    <name type="common">Perkinsus atlanticus</name>
    <dbReference type="NCBI Taxonomy" id="32597"/>
    <lineage>
        <taxon>Eukaryota</taxon>
        <taxon>Sar</taxon>
        <taxon>Alveolata</taxon>
        <taxon>Perkinsozoa</taxon>
        <taxon>Perkinsea</taxon>
        <taxon>Perkinsida</taxon>
        <taxon>Perkinsidae</taxon>
        <taxon>Perkinsus</taxon>
    </lineage>
</organism>
<dbReference type="GO" id="GO:0140359">
    <property type="term" value="F:ABC-type transporter activity"/>
    <property type="evidence" value="ECO:0007669"/>
    <property type="project" value="InterPro"/>
</dbReference>
<dbReference type="PANTHER" id="PTHR48041">
    <property type="entry name" value="ABC TRANSPORTER G FAMILY MEMBER 28"/>
    <property type="match status" value="1"/>
</dbReference>
<keyword evidence="6 10" id="KW-1133">Transmembrane helix</keyword>
<dbReference type="GO" id="GO:0005524">
    <property type="term" value="F:ATP binding"/>
    <property type="evidence" value="ECO:0007669"/>
    <property type="project" value="UniProtKB-KW"/>
</dbReference>
<evidence type="ECO:0000256" key="7">
    <source>
        <dbReference type="ARBA" id="ARBA00023136"/>
    </source>
</evidence>
<dbReference type="GO" id="GO:0016020">
    <property type="term" value="C:membrane"/>
    <property type="evidence" value="ECO:0007669"/>
    <property type="project" value="UniProtKB-SubCell"/>
</dbReference>
<feature type="coiled-coil region" evidence="8">
    <location>
        <begin position="1320"/>
        <end position="1428"/>
    </location>
</feature>
<dbReference type="EMBL" id="JABANM010025278">
    <property type="protein sequence ID" value="KAF4714840.1"/>
    <property type="molecule type" value="Genomic_DNA"/>
</dbReference>
<feature type="transmembrane region" description="Helical" evidence="10">
    <location>
        <begin position="2054"/>
        <end position="2072"/>
    </location>
</feature>
<keyword evidence="5" id="KW-0067">ATP-binding</keyword>
<keyword evidence="4" id="KW-0547">Nucleotide-binding</keyword>
<sequence length="2206" mass="245618">MRPSPTLLRQVVAGRQTLLSDVNSMKVRELTRAVSAAVGGSGVAPLDRRSRHLLPPADMCHRLACCIRDRLKEGEFNGKENLLILCLASFAKSSYRHTAIFREITEVLLNTGLLVSPNIPTSQSIAIVLHVTTISSSDAGALVKQVLTSILANPLPLTGPELASIFTIVFKAGLSEKDVPLGHLEALAERSIRNGCLLGIEPASLTSLALSHAKVRGGNATPSAVPAAIATETSRRAVDLSASQVAACALAVRESGEGDTFRACLETLGRELEYKLAEMDFDAWCQILQAFAPGPAAPTNYAQVANLACIHLRRAYEGDEGGGVSFKQAVGACYSLAKHWDFPRDQAMELMEKLSKSIRQFPVTSLGDAGSVAHLWSVMKVSDIPLFHHLLSCISSTRNSDILPVQLRKLVLAIRLQPGLDDDIVGRFVIWCTDQLARQLPMRSVPDTANMLTTASRLAAISRTKESCAALKSLYLRTMEASIPGRVYTTHTASAKLLNAVTLLGDADVLADLLARLDVPRSQSHRAFGNRSVLLAFVRSCSHLTRHMRLPQETAVHLESLRKDTMMLMTEKERAKDPSCKCVSCRAKLEAAGGVESLLRWKHREARRQHRQKPANWWLSPSEASRLVPSADQKLHQESQYVHPEKGRWEIEGMPTGFTTDVVTHDELAPQGKRCCGCGSSVQSVDYTKQGYVPKSVADTFRAGRKKVYNTPRGVMIDEADRGSAPGEVMKVESGKYKMKTRLIYCQRCFALQQYHRLPDPKQEEDRLRRREIDEGPPVAEEGDEEGELEGDSIQVEPLQELTADELAEVSKQTSMGYYRMKGGYQWQQEEEIVAKVVKSIRKAEVLSADSLVLMLVDILDFESSIVMFVINKIDGIPFYEKKKHQIRQWAARMSRQIKNSHWSDVVLVSSLNGTGFAELEERMRQYLSSDKPRWIYIVGRVNTGKSTFVNRWLRHIGYTHLGTVNYKRGTGGITRSPVPGTTMQFVTFGLPRKFRLVDSPGIPSKAQLTSFLDDPKDLYDLSLCRQHPVRPVTHTIKPGRSLIIGGGLARIDHKGASTQGMYLSIWLGEDLCKPNKITLHVIDTKKADDFLARKKGAFMYPPHSPDAQLPPLTKHNVEVYAPNPHTAMDDISIAGLGWITVYGYGHEELTVWVPEGVKVFRRPAMLPYTIRQKGVSEFHPRARGRGQKIAKEKFEEVRDKNQREKWRSEAAAREASFVGSSESAPSNDVPFVEEATTRRQSRGRGSRQMLIQNFITSEVRISARNLQRPWMFRFSGCSTRQTTLAALGGRRRHRAPRRASLEKFVFRLRRENDHYRQLSRENMNRVEHLERELRRAQRRSLGRTSQGHSSSMPLEARVLELEDIIKKQDKELQRMSELLAANMRTSRGKPLSSDDLQERVDALKGELSNAQSRAEEAEERAAQWELLEKSVSRVLARLTACVGGGLVAIAPRKHRSSQEGAEFVYVCVSLADVNVFAEPDDAEPFLSFSKASMKVVVVVCDELPTIGLHSQLQLFRCSHACGEPELILRCRNPRETEKWIRLFKSVTFPSAAEATSAQVGHGISIVSPLRTRCHSSTPITCLNEPIKVARACCVLGFDEGDLKESKVQDLEAGGVMPSAYDLHFPLPKRVPSLGWKKISFSIGKREILKDCSGIINPGEFTAILGPSGSGKTTLMNILSGRQDLSSRNKKFEGVVMLDGQPMAPSKFRESIAYVMQEDALVSTSTPREILEFSATLKLNKGKREIKTIVDDMLEYLRLSSCQNTMVGNQLTRGISGGERKRTSIGVELITQPSMIFLDEPLTGLDSYAAVTTSRVLRGLAKRGVTVLMTVHQPSSEVFELFDRVMIINEGQIAYHGPRASLSDFFVKHAGLNCPPHHNFGDFALYTLQTEPPEVISRLVDGHKAEIADGDVDISPAKGGSTVGASTRVLGTSPYHAGFHKQLLMLSKRELRSVVRDPGILLIRYAVILVTGILLACIFHNSGRAASETFWLTNLRLFQPYFSAVVIMCLMQLFGPAQTAIIRYPEQRMVFLREYTGGMYSVIPYVISKTMVELPLALLECFIHLVVSYWIINFQGNFFFWLLLTWLLNLVSCSLAQLLGATTSTISRAMQMMPLLFIPQIAFSGLFISLESVPVWLRWGQYVSYLKYGVNLGYFVEFGFDKPELAEINSIDSSLVGLDIGVLLGMLILFRTLTIAVLKRKARFVQ</sequence>
<evidence type="ECO:0000256" key="3">
    <source>
        <dbReference type="ARBA" id="ARBA00022692"/>
    </source>
</evidence>
<proteinExistence type="predicted"/>
<keyword evidence="7 10" id="KW-0472">Membrane</keyword>
<dbReference type="Pfam" id="PF00005">
    <property type="entry name" value="ABC_tran"/>
    <property type="match status" value="1"/>
</dbReference>
<dbReference type="InterPro" id="IPR050352">
    <property type="entry name" value="ABCG_transporters"/>
</dbReference>
<evidence type="ECO:0000256" key="8">
    <source>
        <dbReference type="SAM" id="Coils"/>
    </source>
</evidence>
<dbReference type="PANTHER" id="PTHR48041:SF139">
    <property type="entry name" value="PROTEIN SCARLET"/>
    <property type="match status" value="1"/>
</dbReference>
<dbReference type="InterPro" id="IPR048422">
    <property type="entry name" value="NOA1/YqeH-like_C"/>
</dbReference>
<feature type="domain" description="ABC transporter" evidence="11">
    <location>
        <begin position="1634"/>
        <end position="1875"/>
    </location>
</feature>
<evidence type="ECO:0000313" key="13">
    <source>
        <dbReference type="Proteomes" id="UP000574390"/>
    </source>
</evidence>
<dbReference type="InterPro" id="IPR003439">
    <property type="entry name" value="ABC_transporter-like_ATP-bd"/>
</dbReference>
<dbReference type="SMART" id="SM00382">
    <property type="entry name" value="AAA"/>
    <property type="match status" value="1"/>
</dbReference>
<name>A0A7J6R577_PEROL</name>
<dbReference type="GO" id="GO:0016887">
    <property type="term" value="F:ATP hydrolysis activity"/>
    <property type="evidence" value="ECO:0007669"/>
    <property type="project" value="InterPro"/>
</dbReference>
<feature type="transmembrane region" description="Helical" evidence="10">
    <location>
        <begin position="2001"/>
        <end position="2024"/>
    </location>
</feature>
<dbReference type="Pfam" id="PF01061">
    <property type="entry name" value="ABC2_membrane"/>
    <property type="match status" value="1"/>
</dbReference>
<evidence type="ECO:0000256" key="2">
    <source>
        <dbReference type="ARBA" id="ARBA00022448"/>
    </source>
</evidence>
<reference evidence="12 13" key="1">
    <citation type="submission" date="2020-04" db="EMBL/GenBank/DDBJ databases">
        <title>Perkinsus olseni comparative genomics.</title>
        <authorList>
            <person name="Bogema D.R."/>
        </authorList>
    </citation>
    <scope>NUCLEOTIDE SEQUENCE [LARGE SCALE GENOMIC DNA]</scope>
    <source>
        <strain evidence="12">ATCC PRA-205</strain>
    </source>
</reference>
<evidence type="ECO:0000256" key="10">
    <source>
        <dbReference type="SAM" id="Phobius"/>
    </source>
</evidence>
<feature type="transmembrane region" description="Helical" evidence="10">
    <location>
        <begin position="1961"/>
        <end position="1981"/>
    </location>
</feature>
<dbReference type="InterPro" id="IPR013525">
    <property type="entry name" value="ABC2_TM"/>
</dbReference>
<dbReference type="InterPro" id="IPR003593">
    <property type="entry name" value="AAA+_ATPase"/>
</dbReference>
<comment type="caution">
    <text evidence="12">The sequence shown here is derived from an EMBL/GenBank/DDBJ whole genome shotgun (WGS) entry which is preliminary data.</text>
</comment>
<feature type="region of interest" description="Disordered" evidence="9">
    <location>
        <begin position="761"/>
        <end position="791"/>
    </location>
</feature>
<evidence type="ECO:0000256" key="5">
    <source>
        <dbReference type="ARBA" id="ARBA00022840"/>
    </source>
</evidence>
<feature type="transmembrane region" description="Helical" evidence="10">
    <location>
        <begin position="2078"/>
        <end position="2100"/>
    </location>
</feature>
<dbReference type="PROSITE" id="PS50893">
    <property type="entry name" value="ABC_TRANSPORTER_2"/>
    <property type="match status" value="1"/>
</dbReference>
<gene>
    <name evidence="12" type="primary">NOA1_1</name>
    <name evidence="12" type="ORF">FOZ62_000279</name>
</gene>
<evidence type="ECO:0000256" key="6">
    <source>
        <dbReference type="ARBA" id="ARBA00022989"/>
    </source>
</evidence>
<dbReference type="InterPro" id="IPR006073">
    <property type="entry name" value="GTP-bd"/>
</dbReference>
<dbReference type="Pfam" id="PF21516">
    <property type="entry name" value="YqeH-like_C"/>
    <property type="match status" value="1"/>
</dbReference>
<keyword evidence="2" id="KW-0813">Transport</keyword>
<evidence type="ECO:0000313" key="12">
    <source>
        <dbReference type="EMBL" id="KAF4714840.1"/>
    </source>
</evidence>
<feature type="transmembrane region" description="Helical" evidence="10">
    <location>
        <begin position="2180"/>
        <end position="2198"/>
    </location>
</feature>
<protein>
    <submittedName>
        <fullName evidence="12">Nitric oxide associated protein 1</fullName>
    </submittedName>
</protein>
<comment type="subcellular location">
    <subcellularLocation>
        <location evidence="1">Membrane</location>
        <topology evidence="1">Multi-pass membrane protein</topology>
    </subcellularLocation>
</comment>
<evidence type="ECO:0000256" key="1">
    <source>
        <dbReference type="ARBA" id="ARBA00004141"/>
    </source>
</evidence>